<feature type="domain" description="Restriction endonuclease type IV Mrr" evidence="1">
    <location>
        <begin position="448"/>
        <end position="561"/>
    </location>
</feature>
<dbReference type="OrthoDB" id="2085490at2"/>
<dbReference type="Pfam" id="PF04471">
    <property type="entry name" value="Mrr_cat"/>
    <property type="match status" value="1"/>
</dbReference>
<organism evidence="2 3">
    <name type="scientific">Staphylococcus shinii</name>
    <dbReference type="NCBI Taxonomy" id="2912228"/>
    <lineage>
        <taxon>Bacteria</taxon>
        <taxon>Bacillati</taxon>
        <taxon>Bacillota</taxon>
        <taxon>Bacilli</taxon>
        <taxon>Bacillales</taxon>
        <taxon>Staphylococcaceae</taxon>
        <taxon>Staphylococcus</taxon>
    </lineage>
</organism>
<dbReference type="GO" id="GO:0004519">
    <property type="term" value="F:endonuclease activity"/>
    <property type="evidence" value="ECO:0007669"/>
    <property type="project" value="InterPro"/>
</dbReference>
<sequence length="693" mass="80419">MEQNLKFGIFNITTINGVITLNIKVRQWNSKVQAMPRIPRSQNSRGYVTSLIKILKAIESGKENNHIMDFEGSKSSNTLNHYCIRLRPIGIVEQKNSKWYISEELIGWNDKNIGEIIPELLNAKVKYISEMLKFIQSPKKIKSVLEDAKKTYNMTWKDNSQVYDRLHWFMDLGMVKHISYEQSYVLTESGKAFLKKYPPVDSSEILRFTYDQTEEENEIIIPNYLEDTYQYEWSSYKERKNNIGYVPGGVENIANTISDTLDLSSNYADFNNIYNYLKSTYNISENSNGQFTTFLTHLNILERTGEKTYKTSQLGMELLQSENIDLNIVFILHKYYNYIFEMLFVIRDKNMTVKELATVGKTKFNMPTESIDQIRKRINYLKNAFLIIEDTGKTFRLTQRGRLLCDKLDHYYNNMIEENTNNVNNREKNLKNSDIYDLLYELRSSSIDSSNPTKFEKVLQRYFEELGFISELLAKSGTTDLLLTAPTAPKFTYRVNIDAKTNKDGKVTEGLIDIETLKEHKEKHKANYVLVVGKSFIGSRLIKRAENNGIALIDVDTLEMLLKNHQKFPLQAVEYLPLFQQRGIVKLEVLDKQYNIMDRQKDLFKSIIKILTDNSNDDYSGGIISSDVIYFIIKQENKTVDTPITMEEVKDMLSLLSNPLIDCVGKTKDGYYAKGSLKDAALKFRFYYDVSTN</sequence>
<keyword evidence="3" id="KW-1185">Reference proteome</keyword>
<dbReference type="EMBL" id="QXUF01000037">
    <property type="protein sequence ID" value="RIN01114.1"/>
    <property type="molecule type" value="Genomic_DNA"/>
</dbReference>
<dbReference type="RefSeq" id="WP_119605205.1">
    <property type="nucleotide sequence ID" value="NZ_QXUF01000037.1"/>
</dbReference>
<name>A0A418IFT6_9STAP</name>
<dbReference type="GO" id="GO:0003677">
    <property type="term" value="F:DNA binding"/>
    <property type="evidence" value="ECO:0007669"/>
    <property type="project" value="InterPro"/>
</dbReference>
<protein>
    <recommendedName>
        <fullName evidence="1">Restriction endonuclease type IV Mrr domain-containing protein</fullName>
    </recommendedName>
</protein>
<dbReference type="Proteomes" id="UP000286317">
    <property type="component" value="Unassembled WGS sequence"/>
</dbReference>
<dbReference type="GO" id="GO:0009307">
    <property type="term" value="P:DNA restriction-modification system"/>
    <property type="evidence" value="ECO:0007669"/>
    <property type="project" value="InterPro"/>
</dbReference>
<reference evidence="2 3" key="1">
    <citation type="journal article" date="2016" name="Front. Microbiol.">
        <title>Comprehensive Phylogenetic Analysis of Bovine Non-aureus Staphylococci Species Based on Whole-Genome Sequencing.</title>
        <authorList>
            <person name="Naushad S."/>
            <person name="Barkema H.W."/>
            <person name="Luby C."/>
            <person name="Condas L.A."/>
            <person name="Nobrega D.B."/>
            <person name="Carson D.A."/>
            <person name="De Buck J."/>
        </authorList>
    </citation>
    <scope>NUCLEOTIDE SEQUENCE [LARGE SCALE GENOMIC DNA]</scope>
    <source>
        <strain evidence="2 3">SNUC 4554</strain>
    </source>
</reference>
<comment type="caution">
    <text evidence="2">The sequence shown here is derived from an EMBL/GenBank/DDBJ whole genome shotgun (WGS) entry which is preliminary data.</text>
</comment>
<proteinExistence type="predicted"/>
<dbReference type="AlphaFoldDB" id="A0A418IFT6"/>
<evidence type="ECO:0000313" key="3">
    <source>
        <dbReference type="Proteomes" id="UP000286317"/>
    </source>
</evidence>
<accession>A0A418IFT6</accession>
<evidence type="ECO:0000313" key="2">
    <source>
        <dbReference type="EMBL" id="RIN01114.1"/>
    </source>
</evidence>
<gene>
    <name evidence="2" type="ORF">BU112_06715</name>
</gene>
<evidence type="ECO:0000259" key="1">
    <source>
        <dbReference type="Pfam" id="PF04471"/>
    </source>
</evidence>
<dbReference type="InterPro" id="IPR007560">
    <property type="entry name" value="Restrct_endonuc_IV_Mrr"/>
</dbReference>